<reference evidence="3" key="1">
    <citation type="submission" date="2017-10" db="EMBL/GenBank/DDBJ databases">
        <authorList>
            <person name="Regsiter A."/>
            <person name="William W."/>
        </authorList>
    </citation>
    <scope>NUCLEOTIDE SEQUENCE [LARGE SCALE GENOMIC DNA]</scope>
</reference>
<protein>
    <submittedName>
        <fullName evidence="2">Uncharacterized protein</fullName>
    </submittedName>
</protein>
<feature type="region of interest" description="Disordered" evidence="1">
    <location>
        <begin position="37"/>
        <end position="61"/>
    </location>
</feature>
<organism evidence="2 3">
    <name type="scientific">Methylorubrum extorquens</name>
    <name type="common">Methylobacterium dichloromethanicum</name>
    <name type="synonym">Methylobacterium extorquens</name>
    <dbReference type="NCBI Taxonomy" id="408"/>
    <lineage>
        <taxon>Bacteria</taxon>
        <taxon>Pseudomonadati</taxon>
        <taxon>Pseudomonadota</taxon>
        <taxon>Alphaproteobacteria</taxon>
        <taxon>Hyphomicrobiales</taxon>
        <taxon>Methylobacteriaceae</taxon>
        <taxon>Methylorubrum</taxon>
    </lineage>
</organism>
<dbReference type="EMBL" id="LT962688">
    <property type="protein sequence ID" value="SOR30668.1"/>
    <property type="molecule type" value="Genomic_DNA"/>
</dbReference>
<gene>
    <name evidence="2" type="ORF">TK0001_4066</name>
</gene>
<evidence type="ECO:0000313" key="3">
    <source>
        <dbReference type="Proteomes" id="UP000233769"/>
    </source>
</evidence>
<sequence length="61" mass="7062">MTDPWEIREAMVSELRGEPIRTMDHLQNEVVRQVRFRHGGAPHSGNRKARRAAAAKERRKA</sequence>
<name>A0A2N9ATM7_METEX</name>
<proteinExistence type="predicted"/>
<accession>A0A2N9ATM7</accession>
<evidence type="ECO:0000256" key="1">
    <source>
        <dbReference type="SAM" id="MobiDB-lite"/>
    </source>
</evidence>
<dbReference type="AlphaFoldDB" id="A0A2N9ATM7"/>
<dbReference type="Proteomes" id="UP000233769">
    <property type="component" value="Chromosome tk0001"/>
</dbReference>
<evidence type="ECO:0000313" key="2">
    <source>
        <dbReference type="EMBL" id="SOR30668.1"/>
    </source>
</evidence>